<feature type="transmembrane region" description="Helical" evidence="1">
    <location>
        <begin position="76"/>
        <end position="99"/>
    </location>
</feature>
<sequence>MANAVLLNVFVQMITLFFMYLTSDNICKEVCLQQILVIRMDLENNESRTVLAAFLNPLMWISLVHQRNKHFKIPSILGYLILNIFFMSHVYLQSVIVMHQGPVPVFFFLFLYLGDQVFTYFYLLLQDYIYPVGVFGFCAAPKVTFTLGFYFYYDDQLDVIMLNSILTTIICVVQGLAMEELLRDCYDEKIDNFGVIDYYVLIYLDIKYILKKAYLNGIDHVLDFKDWIYSKKRVQKRLQGMSESDNKDKTD</sequence>
<dbReference type="EMBL" id="CCKQ01001827">
    <property type="protein sequence ID" value="CDW72932.1"/>
    <property type="molecule type" value="Genomic_DNA"/>
</dbReference>
<protein>
    <submittedName>
        <fullName evidence="2">Uncharacterized protein</fullName>
    </submittedName>
</protein>
<feature type="transmembrane region" description="Helical" evidence="1">
    <location>
        <begin position="132"/>
        <end position="153"/>
    </location>
</feature>
<proteinExistence type="predicted"/>
<keyword evidence="1" id="KW-0812">Transmembrane</keyword>
<feature type="transmembrane region" description="Helical" evidence="1">
    <location>
        <begin position="5"/>
        <end position="22"/>
    </location>
</feature>
<evidence type="ECO:0000313" key="2">
    <source>
        <dbReference type="EMBL" id="CDW72932.1"/>
    </source>
</evidence>
<dbReference type="Proteomes" id="UP000039865">
    <property type="component" value="Unassembled WGS sequence"/>
</dbReference>
<keyword evidence="1" id="KW-0472">Membrane</keyword>
<keyword evidence="1" id="KW-1133">Transmembrane helix</keyword>
<name>A0A077ZSS7_STYLE</name>
<accession>A0A077ZSS7</accession>
<dbReference type="AlphaFoldDB" id="A0A077ZSS7"/>
<organism evidence="2 3">
    <name type="scientific">Stylonychia lemnae</name>
    <name type="common">Ciliate</name>
    <dbReference type="NCBI Taxonomy" id="5949"/>
    <lineage>
        <taxon>Eukaryota</taxon>
        <taxon>Sar</taxon>
        <taxon>Alveolata</taxon>
        <taxon>Ciliophora</taxon>
        <taxon>Intramacronucleata</taxon>
        <taxon>Spirotrichea</taxon>
        <taxon>Stichotrichia</taxon>
        <taxon>Sporadotrichida</taxon>
        <taxon>Oxytrichidae</taxon>
        <taxon>Stylonychinae</taxon>
        <taxon>Stylonychia</taxon>
    </lineage>
</organism>
<feature type="transmembrane region" description="Helical" evidence="1">
    <location>
        <begin position="105"/>
        <end position="125"/>
    </location>
</feature>
<dbReference type="InParanoid" id="A0A077ZSS7"/>
<keyword evidence="3" id="KW-1185">Reference proteome</keyword>
<feature type="transmembrane region" description="Helical" evidence="1">
    <location>
        <begin position="159"/>
        <end position="177"/>
    </location>
</feature>
<gene>
    <name evidence="2" type="primary">Contig10168.g10863</name>
    <name evidence="2" type="ORF">STYLEM_1900</name>
</gene>
<reference evidence="2 3" key="1">
    <citation type="submission" date="2014-06" db="EMBL/GenBank/DDBJ databases">
        <authorList>
            <person name="Swart Estienne"/>
        </authorList>
    </citation>
    <scope>NUCLEOTIDE SEQUENCE [LARGE SCALE GENOMIC DNA]</scope>
    <source>
        <strain evidence="2 3">130c</strain>
    </source>
</reference>
<evidence type="ECO:0000256" key="1">
    <source>
        <dbReference type="SAM" id="Phobius"/>
    </source>
</evidence>
<evidence type="ECO:0000313" key="3">
    <source>
        <dbReference type="Proteomes" id="UP000039865"/>
    </source>
</evidence>